<feature type="compositionally biased region" description="Basic residues" evidence="1">
    <location>
        <begin position="59"/>
        <end position="77"/>
    </location>
</feature>
<proteinExistence type="predicted"/>
<accession>A0A6J4TJ66</accession>
<feature type="compositionally biased region" description="Basic and acidic residues" evidence="1">
    <location>
        <begin position="113"/>
        <end position="122"/>
    </location>
</feature>
<reference evidence="2" key="1">
    <citation type="submission" date="2020-02" db="EMBL/GenBank/DDBJ databases">
        <authorList>
            <person name="Meier V. D."/>
        </authorList>
    </citation>
    <scope>NUCLEOTIDE SEQUENCE</scope>
    <source>
        <strain evidence="2">AVDCRST_MAG13</strain>
    </source>
</reference>
<feature type="compositionally biased region" description="Basic residues" evidence="1">
    <location>
        <begin position="1"/>
        <end position="14"/>
    </location>
</feature>
<dbReference type="EMBL" id="CADCVO010000568">
    <property type="protein sequence ID" value="CAA9524897.1"/>
    <property type="molecule type" value="Genomic_DNA"/>
</dbReference>
<dbReference type="AlphaFoldDB" id="A0A6J4TJ66"/>
<evidence type="ECO:0000313" key="2">
    <source>
        <dbReference type="EMBL" id="CAA9524897.1"/>
    </source>
</evidence>
<gene>
    <name evidence="2" type="ORF">AVDCRST_MAG13-3648</name>
</gene>
<feature type="region of interest" description="Disordered" evidence="1">
    <location>
        <begin position="1"/>
        <end position="122"/>
    </location>
</feature>
<name>A0A6J4TJ66_9ACTN</name>
<feature type="non-terminal residue" evidence="2">
    <location>
        <position position="122"/>
    </location>
</feature>
<feature type="non-terminal residue" evidence="2">
    <location>
        <position position="1"/>
    </location>
</feature>
<protein>
    <submittedName>
        <fullName evidence="2">Uncharacterized protein</fullName>
    </submittedName>
</protein>
<organism evidence="2">
    <name type="scientific">uncultured Solirubrobacteraceae bacterium</name>
    <dbReference type="NCBI Taxonomy" id="1162706"/>
    <lineage>
        <taxon>Bacteria</taxon>
        <taxon>Bacillati</taxon>
        <taxon>Actinomycetota</taxon>
        <taxon>Thermoleophilia</taxon>
        <taxon>Solirubrobacterales</taxon>
        <taxon>Solirubrobacteraceae</taxon>
        <taxon>environmental samples</taxon>
    </lineage>
</organism>
<evidence type="ECO:0000256" key="1">
    <source>
        <dbReference type="SAM" id="MobiDB-lite"/>
    </source>
</evidence>
<sequence length="122" mass="13275">EARARPGRRSRPVPRRSWPAGRRPGHPGRRAVPARPRCALGRLPVAGPPLARGSGARGRAGHPGRRRVRRAAGRRRTLAALLGRRGVPRRRDPAARRRAPARPPLDRAAAPSAREHTGNLVL</sequence>